<dbReference type="PRINTS" id="PR00081">
    <property type="entry name" value="GDHRDH"/>
</dbReference>
<dbReference type="Pfam" id="PF00106">
    <property type="entry name" value="adh_short"/>
    <property type="match status" value="1"/>
</dbReference>
<dbReference type="CDD" id="cd05233">
    <property type="entry name" value="SDR_c"/>
    <property type="match status" value="1"/>
</dbReference>
<dbReference type="Proteomes" id="UP000753961">
    <property type="component" value="Unassembled WGS sequence"/>
</dbReference>
<dbReference type="EMBL" id="JAHVHU010000007">
    <property type="protein sequence ID" value="MBY5958217.1"/>
    <property type="molecule type" value="Genomic_DNA"/>
</dbReference>
<dbReference type="RefSeq" id="WP_222579746.1">
    <property type="nucleotide sequence ID" value="NZ_JAHVHU010000007.1"/>
</dbReference>
<comment type="similarity">
    <text evidence="1">Belongs to the short-chain dehydrogenases/reductases (SDR) family.</text>
</comment>
<proteinExistence type="inferred from homology"/>
<keyword evidence="2" id="KW-0560">Oxidoreductase</keyword>
<organism evidence="3 4">
    <name type="scientific">Membranihabitans marinus</name>
    <dbReference type="NCBI Taxonomy" id="1227546"/>
    <lineage>
        <taxon>Bacteria</taxon>
        <taxon>Pseudomonadati</taxon>
        <taxon>Bacteroidota</taxon>
        <taxon>Saprospiria</taxon>
        <taxon>Saprospirales</taxon>
        <taxon>Saprospiraceae</taxon>
        <taxon>Membranihabitans</taxon>
    </lineage>
</organism>
<gene>
    <name evidence="3" type="ORF">KUV50_08755</name>
</gene>
<dbReference type="InterPro" id="IPR002347">
    <property type="entry name" value="SDR_fam"/>
</dbReference>
<protein>
    <submittedName>
        <fullName evidence="3">SDR family oxidoreductase</fullName>
    </submittedName>
</protein>
<dbReference type="PANTHER" id="PTHR24321:SF8">
    <property type="entry name" value="ESTRADIOL 17-BETA-DEHYDROGENASE 8-RELATED"/>
    <property type="match status" value="1"/>
</dbReference>
<dbReference type="Pfam" id="PF13561">
    <property type="entry name" value="adh_short_C2"/>
    <property type="match status" value="1"/>
</dbReference>
<dbReference type="Gene3D" id="3.40.50.720">
    <property type="entry name" value="NAD(P)-binding Rossmann-like Domain"/>
    <property type="match status" value="1"/>
</dbReference>
<evidence type="ECO:0000313" key="4">
    <source>
        <dbReference type="Proteomes" id="UP000753961"/>
    </source>
</evidence>
<dbReference type="PROSITE" id="PS51257">
    <property type="entry name" value="PROKAR_LIPOPROTEIN"/>
    <property type="match status" value="1"/>
</dbReference>
<sequence>MNVQKEVIVITGGAGGIGQACARAFKNHPLVITDYAQEVVDEVVEELSNEGFDVSGLACDITNKSDIKKLTQFVADQGSLKAFIHTAGVSGTVKDLKKVFTIDLIATDLLVDAFYSLAEEGSVAVLLASMMAHSVPANKDYDEALSNPQAPDSFETVRQMVNNDSDMMYNFAKRGVLLLTHKNANKWGEKGARIVSVSPGVIETPMALKAAKEHPERMDLIKQATPLKRNGQPEEVAEVVSFLVSDAARFITSTDILVDGGVIHNIKAMA</sequence>
<evidence type="ECO:0000313" key="3">
    <source>
        <dbReference type="EMBL" id="MBY5958217.1"/>
    </source>
</evidence>
<dbReference type="InterPro" id="IPR036291">
    <property type="entry name" value="NAD(P)-bd_dom_sf"/>
</dbReference>
<reference evidence="3" key="1">
    <citation type="submission" date="2021-06" db="EMBL/GenBank/DDBJ databases">
        <title>44 bacteria genomes isolated from Dapeng, Shenzhen.</title>
        <authorList>
            <person name="Zheng W."/>
            <person name="Yu S."/>
            <person name="Huang Y."/>
        </authorList>
    </citation>
    <scope>NUCLEOTIDE SEQUENCE</scope>
    <source>
        <strain evidence="3">DP5N28-2</strain>
    </source>
</reference>
<keyword evidence="4" id="KW-1185">Reference proteome</keyword>
<evidence type="ECO:0000256" key="2">
    <source>
        <dbReference type="ARBA" id="ARBA00023002"/>
    </source>
</evidence>
<dbReference type="SUPFAM" id="SSF51735">
    <property type="entry name" value="NAD(P)-binding Rossmann-fold domains"/>
    <property type="match status" value="1"/>
</dbReference>
<comment type="caution">
    <text evidence="3">The sequence shown here is derived from an EMBL/GenBank/DDBJ whole genome shotgun (WGS) entry which is preliminary data.</text>
</comment>
<name>A0A953HYU0_9BACT</name>
<evidence type="ECO:0000256" key="1">
    <source>
        <dbReference type="ARBA" id="ARBA00006484"/>
    </source>
</evidence>
<dbReference type="PANTHER" id="PTHR24321">
    <property type="entry name" value="DEHYDROGENASES, SHORT CHAIN"/>
    <property type="match status" value="1"/>
</dbReference>
<accession>A0A953HYU0</accession>
<dbReference type="GO" id="GO:0016491">
    <property type="term" value="F:oxidoreductase activity"/>
    <property type="evidence" value="ECO:0007669"/>
    <property type="project" value="UniProtKB-KW"/>
</dbReference>
<dbReference type="AlphaFoldDB" id="A0A953HYU0"/>